<dbReference type="AlphaFoldDB" id="A0A4C1YXY9"/>
<organism evidence="1 2">
    <name type="scientific">Eumeta variegata</name>
    <name type="common">Bagworm moth</name>
    <name type="synonym">Eumeta japonica</name>
    <dbReference type="NCBI Taxonomy" id="151549"/>
    <lineage>
        <taxon>Eukaryota</taxon>
        <taxon>Metazoa</taxon>
        <taxon>Ecdysozoa</taxon>
        <taxon>Arthropoda</taxon>
        <taxon>Hexapoda</taxon>
        <taxon>Insecta</taxon>
        <taxon>Pterygota</taxon>
        <taxon>Neoptera</taxon>
        <taxon>Endopterygota</taxon>
        <taxon>Lepidoptera</taxon>
        <taxon>Glossata</taxon>
        <taxon>Ditrysia</taxon>
        <taxon>Tineoidea</taxon>
        <taxon>Psychidae</taxon>
        <taxon>Oiketicinae</taxon>
        <taxon>Eumeta</taxon>
    </lineage>
</organism>
<sequence>MHAHILADPEDIVLPLLVDGCPSSEYAQVYQHGDRMNFSYFVSIDVNFNPTLVFDSDSKYPSGPDLTLVFDPSSVHYFRSPDSDADPKLNFDPGHVFTFCLDFALKSCFPFRYRYRSN</sequence>
<name>A0A4C1YXY9_EUMVA</name>
<keyword evidence="2" id="KW-1185">Reference proteome</keyword>
<accession>A0A4C1YXY9</accession>
<evidence type="ECO:0000313" key="2">
    <source>
        <dbReference type="Proteomes" id="UP000299102"/>
    </source>
</evidence>
<dbReference type="EMBL" id="BGZK01001433">
    <property type="protein sequence ID" value="GBP79833.1"/>
    <property type="molecule type" value="Genomic_DNA"/>
</dbReference>
<proteinExistence type="predicted"/>
<comment type="caution">
    <text evidence="1">The sequence shown here is derived from an EMBL/GenBank/DDBJ whole genome shotgun (WGS) entry which is preliminary data.</text>
</comment>
<dbReference type="Proteomes" id="UP000299102">
    <property type="component" value="Unassembled WGS sequence"/>
</dbReference>
<gene>
    <name evidence="1" type="ORF">EVAR_50169_1</name>
</gene>
<evidence type="ECO:0000313" key="1">
    <source>
        <dbReference type="EMBL" id="GBP79833.1"/>
    </source>
</evidence>
<protein>
    <submittedName>
        <fullName evidence="1">Uncharacterized protein</fullName>
    </submittedName>
</protein>
<reference evidence="1 2" key="1">
    <citation type="journal article" date="2019" name="Commun. Biol.">
        <title>The bagworm genome reveals a unique fibroin gene that provides high tensile strength.</title>
        <authorList>
            <person name="Kono N."/>
            <person name="Nakamura H."/>
            <person name="Ohtoshi R."/>
            <person name="Tomita M."/>
            <person name="Numata K."/>
            <person name="Arakawa K."/>
        </authorList>
    </citation>
    <scope>NUCLEOTIDE SEQUENCE [LARGE SCALE GENOMIC DNA]</scope>
</reference>